<dbReference type="InterPro" id="IPR020472">
    <property type="entry name" value="WD40_PAC1"/>
</dbReference>
<dbReference type="InterPro" id="IPR031740">
    <property type="entry name" value="Cdc4_D"/>
</dbReference>
<accession>A0AAV5RRP4</accession>
<feature type="repeat" description="WD" evidence="3">
    <location>
        <begin position="631"/>
        <end position="670"/>
    </location>
</feature>
<name>A0AAV5RRP4_MAUHU</name>
<dbReference type="PROSITE" id="PS50294">
    <property type="entry name" value="WD_REPEATS_REGION"/>
    <property type="match status" value="4"/>
</dbReference>
<dbReference type="GO" id="GO:0010992">
    <property type="term" value="P:ubiquitin recycling"/>
    <property type="evidence" value="ECO:0007669"/>
    <property type="project" value="TreeGrafter"/>
</dbReference>
<dbReference type="GO" id="GO:0043161">
    <property type="term" value="P:proteasome-mediated ubiquitin-dependent protein catabolic process"/>
    <property type="evidence" value="ECO:0007669"/>
    <property type="project" value="TreeGrafter"/>
</dbReference>
<dbReference type="SMART" id="SM00256">
    <property type="entry name" value="FBOX"/>
    <property type="match status" value="1"/>
</dbReference>
<dbReference type="GO" id="GO:0016874">
    <property type="term" value="F:ligase activity"/>
    <property type="evidence" value="ECO:0007669"/>
    <property type="project" value="UniProtKB-KW"/>
</dbReference>
<dbReference type="SUPFAM" id="SSF81383">
    <property type="entry name" value="F-box domain"/>
    <property type="match status" value="1"/>
</dbReference>
<evidence type="ECO:0000313" key="7">
    <source>
        <dbReference type="Proteomes" id="UP001377567"/>
    </source>
</evidence>
<dbReference type="SMART" id="SM00320">
    <property type="entry name" value="WD40"/>
    <property type="match status" value="7"/>
</dbReference>
<dbReference type="Gene3D" id="2.130.10.10">
    <property type="entry name" value="YVTN repeat-like/Quinoprotein amine dehydrogenase"/>
    <property type="match status" value="1"/>
</dbReference>
<dbReference type="InterPro" id="IPR036322">
    <property type="entry name" value="WD40_repeat_dom_sf"/>
</dbReference>
<dbReference type="Pfam" id="PF12937">
    <property type="entry name" value="F-box-like"/>
    <property type="match status" value="1"/>
</dbReference>
<feature type="repeat" description="WD" evidence="3">
    <location>
        <begin position="529"/>
        <end position="568"/>
    </location>
</feature>
<dbReference type="InterPro" id="IPR001680">
    <property type="entry name" value="WD40_rpt"/>
</dbReference>
<dbReference type="GO" id="GO:0005634">
    <property type="term" value="C:nucleus"/>
    <property type="evidence" value="ECO:0007669"/>
    <property type="project" value="TreeGrafter"/>
</dbReference>
<dbReference type="AlphaFoldDB" id="A0AAV5RRP4"/>
<evidence type="ECO:0000313" key="6">
    <source>
        <dbReference type="EMBL" id="GMM53957.1"/>
    </source>
</evidence>
<keyword evidence="1 3" id="KW-0853">WD repeat</keyword>
<dbReference type="PROSITE" id="PS50181">
    <property type="entry name" value="FBOX"/>
    <property type="match status" value="1"/>
</dbReference>
<keyword evidence="2" id="KW-0677">Repeat</keyword>
<dbReference type="CDD" id="cd00200">
    <property type="entry name" value="WD40"/>
    <property type="match status" value="1"/>
</dbReference>
<organism evidence="6 7">
    <name type="scientific">Maudiozyma humilis</name>
    <name type="common">Sour dough yeast</name>
    <name type="synonym">Kazachstania humilis</name>
    <dbReference type="NCBI Taxonomy" id="51915"/>
    <lineage>
        <taxon>Eukaryota</taxon>
        <taxon>Fungi</taxon>
        <taxon>Dikarya</taxon>
        <taxon>Ascomycota</taxon>
        <taxon>Saccharomycotina</taxon>
        <taxon>Saccharomycetes</taxon>
        <taxon>Saccharomycetales</taxon>
        <taxon>Saccharomycetaceae</taxon>
        <taxon>Maudiozyma</taxon>
    </lineage>
</organism>
<sequence length="747" mass="80887">MNNPAPPEFPLRELPTPYIYARAARAARAAPLEAASMDASIDASLDASLDASMDAVAGAAVAGATAAAASALPLRKRKRSVDARRPPLQQQSEASPRPENSASVLMDLATPSADSDAQSVDAETASADVKRARVLAQRDPADAQSIRMHVDTNASTNTNTSVDADLDVDVDVGSALSESVVAPSSAEDALPISPVASADGRAPLVRQDATGVLDTISAFTSGPVVPTVPPGISPLELQRLAYSYIARLNRAQLTDLGSLIRDNLKRDLVASVPTEIALNVLARLAFRDIVACLAVSRGWHALIENSPAVWKHLLLAESLVPLGTFPQYAAALPREHPELPAGDEAYKPDFLRRMRTLHHWYDPQFAPQRTTLRGHMTSVVTCLQFADDYVITGADDKMIRVYNARTKRFQAQLAGHEGGVWALKYDCDGILVSGSTDRSVRVWDVRRGVCLYVFKGHTSTVRCLDIVSYKGTKYIVTGSRDNTLHVWKLCPSLYNRSSSADGTDDNDDSLRSPVVYDSPDVNPYFVGVLKGHVASVRTVSGHGNIVISGSYDNTLIVWDIAQMKCLYILTGHSDRIYSVIYDHARGRCISASMDSTVRVWDLVHLARNGSQQTVTCAGTTCTRVADSFRVLSGHSALVGLLKLSNKYLVSAAADGTLKGWDAEDYTLRFSYLHSNMGAITTFHMTDNLLVSGSERQFNVYNLRSGALVHSKLLQDADQVWSVNFRDNLLVAAVEKGGESSIEMLDFS</sequence>
<keyword evidence="6" id="KW-0436">Ligase</keyword>
<feature type="repeat" description="WD" evidence="3">
    <location>
        <begin position="454"/>
        <end position="489"/>
    </location>
</feature>
<keyword evidence="7" id="KW-1185">Reference proteome</keyword>
<gene>
    <name evidence="6" type="ORF">DAKH74_005730</name>
</gene>
<evidence type="ECO:0000259" key="5">
    <source>
        <dbReference type="PROSITE" id="PS50181"/>
    </source>
</evidence>
<feature type="repeat" description="WD" evidence="3">
    <location>
        <begin position="569"/>
        <end position="602"/>
    </location>
</feature>
<dbReference type="GO" id="GO:0005737">
    <property type="term" value="C:cytoplasm"/>
    <property type="evidence" value="ECO:0007669"/>
    <property type="project" value="TreeGrafter"/>
</dbReference>
<feature type="domain" description="F-box" evidence="5">
    <location>
        <begin position="266"/>
        <end position="313"/>
    </location>
</feature>
<dbReference type="InterPro" id="IPR036047">
    <property type="entry name" value="F-box-like_dom_sf"/>
</dbReference>
<feature type="repeat" description="WD" evidence="3">
    <location>
        <begin position="413"/>
        <end position="453"/>
    </location>
</feature>
<dbReference type="Gene3D" id="1.20.1280.50">
    <property type="match status" value="1"/>
</dbReference>
<dbReference type="InterPro" id="IPR015943">
    <property type="entry name" value="WD40/YVTN_repeat-like_dom_sf"/>
</dbReference>
<reference evidence="6 7" key="1">
    <citation type="journal article" date="2023" name="Elife">
        <title>Identification of key yeast species and microbe-microbe interactions impacting larval growth of Drosophila in the wild.</title>
        <authorList>
            <person name="Mure A."/>
            <person name="Sugiura Y."/>
            <person name="Maeda R."/>
            <person name="Honda K."/>
            <person name="Sakurai N."/>
            <person name="Takahashi Y."/>
            <person name="Watada M."/>
            <person name="Katoh T."/>
            <person name="Gotoh A."/>
            <person name="Gotoh Y."/>
            <person name="Taniguchi I."/>
            <person name="Nakamura K."/>
            <person name="Hayashi T."/>
            <person name="Katayama T."/>
            <person name="Uemura T."/>
            <person name="Hattori Y."/>
        </authorList>
    </citation>
    <scope>NUCLEOTIDE SEQUENCE [LARGE SCALE GENOMIC DNA]</scope>
    <source>
        <strain evidence="6 7">KH-74</strain>
    </source>
</reference>
<dbReference type="GO" id="GO:0043130">
    <property type="term" value="F:ubiquitin binding"/>
    <property type="evidence" value="ECO:0007669"/>
    <property type="project" value="TreeGrafter"/>
</dbReference>
<evidence type="ECO:0000256" key="3">
    <source>
        <dbReference type="PROSITE-ProRule" id="PRU00221"/>
    </source>
</evidence>
<evidence type="ECO:0000256" key="2">
    <source>
        <dbReference type="ARBA" id="ARBA00022737"/>
    </source>
</evidence>
<comment type="caution">
    <text evidence="6">The sequence shown here is derived from an EMBL/GenBank/DDBJ whole genome shotgun (WGS) entry which is preliminary data.</text>
</comment>
<dbReference type="InterPro" id="IPR019775">
    <property type="entry name" value="WD40_repeat_CS"/>
</dbReference>
<evidence type="ECO:0000256" key="4">
    <source>
        <dbReference type="SAM" id="MobiDB-lite"/>
    </source>
</evidence>
<dbReference type="Pfam" id="PF16856">
    <property type="entry name" value="CDC4_D"/>
    <property type="match status" value="1"/>
</dbReference>
<dbReference type="SUPFAM" id="SSF50978">
    <property type="entry name" value="WD40 repeat-like"/>
    <property type="match status" value="1"/>
</dbReference>
<protein>
    <submittedName>
        <fullName evidence="6">SCF ubiquitin ligase complex subunit</fullName>
    </submittedName>
</protein>
<dbReference type="InterPro" id="IPR001810">
    <property type="entry name" value="F-box_dom"/>
</dbReference>
<dbReference type="PRINTS" id="PR00320">
    <property type="entry name" value="GPROTEINBRPT"/>
</dbReference>
<feature type="region of interest" description="Disordered" evidence="4">
    <location>
        <begin position="74"/>
        <end position="102"/>
    </location>
</feature>
<dbReference type="PROSITE" id="PS00678">
    <property type="entry name" value="WD_REPEATS_1"/>
    <property type="match status" value="3"/>
</dbReference>
<proteinExistence type="predicted"/>
<dbReference type="Proteomes" id="UP001377567">
    <property type="component" value="Unassembled WGS sequence"/>
</dbReference>
<dbReference type="PROSITE" id="PS50082">
    <property type="entry name" value="WD_REPEATS_2"/>
    <property type="match status" value="5"/>
</dbReference>
<feature type="compositionally biased region" description="Polar residues" evidence="4">
    <location>
        <begin position="88"/>
        <end position="102"/>
    </location>
</feature>
<dbReference type="PANTHER" id="PTHR19849:SF1">
    <property type="entry name" value="F-BOX_WD REPEAT-CONTAINING PROTEIN 7"/>
    <property type="match status" value="1"/>
</dbReference>
<dbReference type="EMBL" id="BTGD01000001">
    <property type="protein sequence ID" value="GMM53957.1"/>
    <property type="molecule type" value="Genomic_DNA"/>
</dbReference>
<dbReference type="Pfam" id="PF00400">
    <property type="entry name" value="WD40"/>
    <property type="match status" value="6"/>
</dbReference>
<evidence type="ECO:0000256" key="1">
    <source>
        <dbReference type="ARBA" id="ARBA00022574"/>
    </source>
</evidence>
<dbReference type="PANTHER" id="PTHR19849">
    <property type="entry name" value="PHOSPHOLIPASE A-2-ACTIVATING PROTEIN"/>
    <property type="match status" value="1"/>
</dbReference>